<evidence type="ECO:0000313" key="1">
    <source>
        <dbReference type="EMBL" id="OGE94540.1"/>
    </source>
</evidence>
<evidence type="ECO:0008006" key="3">
    <source>
        <dbReference type="Google" id="ProtNLM"/>
    </source>
</evidence>
<dbReference type="Proteomes" id="UP000177281">
    <property type="component" value="Unassembled WGS sequence"/>
</dbReference>
<sequence length="85" mass="9723">MAIIKYINLILAFPLRGLVWLYQKTFSFDHGPLRVFYPYGYCKFYPSCSAYAELVLRNEGVAGLPKIIKRLIKCRPGVAPVIDQP</sequence>
<name>A0A1F5PY78_9BACT</name>
<reference evidence="1 2" key="1">
    <citation type="journal article" date="2016" name="Nat. Commun.">
        <title>Thousands of microbial genomes shed light on interconnected biogeochemical processes in an aquifer system.</title>
        <authorList>
            <person name="Anantharaman K."/>
            <person name="Brown C.T."/>
            <person name="Hug L.A."/>
            <person name="Sharon I."/>
            <person name="Castelle C.J."/>
            <person name="Probst A.J."/>
            <person name="Thomas B.C."/>
            <person name="Singh A."/>
            <person name="Wilkins M.J."/>
            <person name="Karaoz U."/>
            <person name="Brodie E.L."/>
            <person name="Williams K.H."/>
            <person name="Hubbard S.S."/>
            <person name="Banfield J.F."/>
        </authorList>
    </citation>
    <scope>NUCLEOTIDE SEQUENCE [LARGE SCALE GENOMIC DNA]</scope>
</reference>
<proteinExistence type="predicted"/>
<organism evidence="1 2">
    <name type="scientific">Candidatus Doudnabacteria bacterium RIFCSPLOWO2_01_FULL_44_21</name>
    <dbReference type="NCBI Taxonomy" id="1817841"/>
    <lineage>
        <taxon>Bacteria</taxon>
        <taxon>Candidatus Doudnaibacteriota</taxon>
    </lineage>
</organism>
<dbReference type="AlphaFoldDB" id="A0A1F5PY78"/>
<dbReference type="SMART" id="SM01234">
    <property type="entry name" value="Haemolytic"/>
    <property type="match status" value="1"/>
</dbReference>
<accession>A0A1F5PY78</accession>
<protein>
    <recommendedName>
        <fullName evidence="3">Membrane protein insertion efficiency factor</fullName>
    </recommendedName>
</protein>
<comment type="caution">
    <text evidence="1">The sequence shown here is derived from an EMBL/GenBank/DDBJ whole genome shotgun (WGS) entry which is preliminary data.</text>
</comment>
<dbReference type="Pfam" id="PF01809">
    <property type="entry name" value="YidD"/>
    <property type="match status" value="1"/>
</dbReference>
<dbReference type="NCBIfam" id="TIGR00278">
    <property type="entry name" value="membrane protein insertion efficiency factor YidD"/>
    <property type="match status" value="1"/>
</dbReference>
<dbReference type="EMBL" id="MFFB01000013">
    <property type="protein sequence ID" value="OGE94540.1"/>
    <property type="molecule type" value="Genomic_DNA"/>
</dbReference>
<evidence type="ECO:0000313" key="2">
    <source>
        <dbReference type="Proteomes" id="UP000177281"/>
    </source>
</evidence>
<dbReference type="STRING" id="1817841.A3B10_00045"/>
<dbReference type="InterPro" id="IPR002696">
    <property type="entry name" value="Membr_insert_effic_factor_YidD"/>
</dbReference>
<gene>
    <name evidence="1" type="ORF">A3B10_00045</name>
</gene>